<reference evidence="1 2" key="1">
    <citation type="journal article" date="2023" name="Mol. Ecol. Resour.">
        <title>Chromosome-level genome assembly of a triploid poplar Populus alba 'Berolinensis'.</title>
        <authorList>
            <person name="Chen S."/>
            <person name="Yu Y."/>
            <person name="Wang X."/>
            <person name="Wang S."/>
            <person name="Zhang T."/>
            <person name="Zhou Y."/>
            <person name="He R."/>
            <person name="Meng N."/>
            <person name="Wang Y."/>
            <person name="Liu W."/>
            <person name="Liu Z."/>
            <person name="Liu J."/>
            <person name="Guo Q."/>
            <person name="Huang H."/>
            <person name="Sederoff R.R."/>
            <person name="Wang G."/>
            <person name="Qu G."/>
            <person name="Chen S."/>
        </authorList>
    </citation>
    <scope>NUCLEOTIDE SEQUENCE [LARGE SCALE GENOMIC DNA]</scope>
    <source>
        <strain evidence="1">SC-2020</strain>
    </source>
</reference>
<dbReference type="EMBL" id="JAQIZT010000004">
    <property type="protein sequence ID" value="KAJ7000331.1"/>
    <property type="molecule type" value="Genomic_DNA"/>
</dbReference>
<comment type="caution">
    <text evidence="1">The sequence shown here is derived from an EMBL/GenBank/DDBJ whole genome shotgun (WGS) entry which is preliminary data.</text>
</comment>
<organism evidence="1 2">
    <name type="scientific">Populus alba x Populus x berolinensis</name>
    <dbReference type="NCBI Taxonomy" id="444605"/>
    <lineage>
        <taxon>Eukaryota</taxon>
        <taxon>Viridiplantae</taxon>
        <taxon>Streptophyta</taxon>
        <taxon>Embryophyta</taxon>
        <taxon>Tracheophyta</taxon>
        <taxon>Spermatophyta</taxon>
        <taxon>Magnoliopsida</taxon>
        <taxon>eudicotyledons</taxon>
        <taxon>Gunneridae</taxon>
        <taxon>Pentapetalae</taxon>
        <taxon>rosids</taxon>
        <taxon>fabids</taxon>
        <taxon>Malpighiales</taxon>
        <taxon>Salicaceae</taxon>
        <taxon>Saliceae</taxon>
        <taxon>Populus</taxon>
    </lineage>
</organism>
<evidence type="ECO:0000313" key="2">
    <source>
        <dbReference type="Proteomes" id="UP001164929"/>
    </source>
</evidence>
<name>A0AAD6R0X6_9ROSI</name>
<dbReference type="AlphaFoldDB" id="A0AAD6R0X6"/>
<proteinExistence type="predicted"/>
<accession>A0AAD6R0X6</accession>
<gene>
    <name evidence="1" type="ORF">NC653_010958</name>
</gene>
<keyword evidence="2" id="KW-1185">Reference proteome</keyword>
<sequence>MGGWEAVMSVMVEGCWSEVEERLTNNGGVFVVKMGMEAKERSSAGGYVY</sequence>
<dbReference type="Proteomes" id="UP001164929">
    <property type="component" value="Chromosome 4"/>
</dbReference>
<evidence type="ECO:0000313" key="1">
    <source>
        <dbReference type="EMBL" id="KAJ7000331.1"/>
    </source>
</evidence>
<protein>
    <submittedName>
        <fullName evidence="1">Uncharacterized protein</fullName>
    </submittedName>
</protein>